<dbReference type="AlphaFoldDB" id="A0A1B6EF36"/>
<evidence type="ECO:0000256" key="6">
    <source>
        <dbReference type="ARBA" id="ARBA00022723"/>
    </source>
</evidence>
<feature type="region of interest" description="Disordered" evidence="11">
    <location>
        <begin position="631"/>
        <end position="660"/>
    </location>
</feature>
<dbReference type="InterPro" id="IPR050134">
    <property type="entry name" value="NAD-dep_sirtuin_deacylases"/>
</dbReference>
<feature type="binding site" evidence="10">
    <location>
        <position position="341"/>
    </location>
    <ligand>
        <name>Zn(2+)</name>
        <dbReference type="ChEBI" id="CHEBI:29105"/>
    </ligand>
</feature>
<accession>A0A1B6EF36</accession>
<reference evidence="13" key="1">
    <citation type="submission" date="2015-12" db="EMBL/GenBank/DDBJ databases">
        <title>De novo transcriptome assembly of four potential Pierce s Disease insect vectors from Arizona vineyards.</title>
        <authorList>
            <person name="Tassone E.E."/>
        </authorList>
    </citation>
    <scope>NUCLEOTIDE SEQUENCE</scope>
</reference>
<feature type="binding site" evidence="10">
    <location>
        <position position="344"/>
    </location>
    <ligand>
        <name>Zn(2+)</name>
        <dbReference type="ChEBI" id="CHEBI:29105"/>
    </ligand>
</feature>
<comment type="similarity">
    <text evidence="3">Belongs to the sirtuin family. Class I subfamily.</text>
</comment>
<comment type="cofactor">
    <cofactor evidence="1">
        <name>Zn(2+)</name>
        <dbReference type="ChEBI" id="CHEBI:29105"/>
    </cofactor>
</comment>
<dbReference type="GO" id="GO:0033553">
    <property type="term" value="C:rDNA heterochromatin"/>
    <property type="evidence" value="ECO:0007669"/>
    <property type="project" value="TreeGrafter"/>
</dbReference>
<organism evidence="13">
    <name type="scientific">Clastoptera arizonana</name>
    <name type="common">Arizona spittle bug</name>
    <dbReference type="NCBI Taxonomy" id="38151"/>
    <lineage>
        <taxon>Eukaryota</taxon>
        <taxon>Metazoa</taxon>
        <taxon>Ecdysozoa</taxon>
        <taxon>Arthropoda</taxon>
        <taxon>Hexapoda</taxon>
        <taxon>Insecta</taxon>
        <taxon>Pterygota</taxon>
        <taxon>Neoptera</taxon>
        <taxon>Paraneoptera</taxon>
        <taxon>Hemiptera</taxon>
        <taxon>Auchenorrhyncha</taxon>
        <taxon>Cercopoidea</taxon>
        <taxon>Clastopteridae</taxon>
        <taxon>Clastoptera</taxon>
    </lineage>
</organism>
<evidence type="ECO:0000256" key="1">
    <source>
        <dbReference type="ARBA" id="ARBA00001947"/>
    </source>
</evidence>
<keyword evidence="9" id="KW-0539">Nucleus</keyword>
<keyword evidence="7 10" id="KW-0862">Zinc</keyword>
<evidence type="ECO:0000259" key="12">
    <source>
        <dbReference type="PROSITE" id="PS50305"/>
    </source>
</evidence>
<feature type="binding site" evidence="10">
    <location>
        <position position="317"/>
    </location>
    <ligand>
        <name>Zn(2+)</name>
        <dbReference type="ChEBI" id="CHEBI:29105"/>
    </ligand>
</feature>
<comment type="subcellular location">
    <subcellularLocation>
        <location evidence="2">Nucleus</location>
    </subcellularLocation>
</comment>
<evidence type="ECO:0000256" key="10">
    <source>
        <dbReference type="PROSITE-ProRule" id="PRU00236"/>
    </source>
</evidence>
<dbReference type="GO" id="GO:0005637">
    <property type="term" value="C:nuclear inner membrane"/>
    <property type="evidence" value="ECO:0007669"/>
    <property type="project" value="TreeGrafter"/>
</dbReference>
<evidence type="ECO:0000256" key="11">
    <source>
        <dbReference type="SAM" id="MobiDB-lite"/>
    </source>
</evidence>
<evidence type="ECO:0000256" key="3">
    <source>
        <dbReference type="ARBA" id="ARBA00006924"/>
    </source>
</evidence>
<evidence type="ECO:0000256" key="2">
    <source>
        <dbReference type="ARBA" id="ARBA00004123"/>
    </source>
</evidence>
<gene>
    <name evidence="13" type="ORF">g.38596</name>
</gene>
<feature type="active site" description="Proton acceptor" evidence="10">
    <location>
        <position position="309"/>
    </location>
</feature>
<dbReference type="PROSITE" id="PS50305">
    <property type="entry name" value="SIRTUIN"/>
    <property type="match status" value="1"/>
</dbReference>
<keyword evidence="6 10" id="KW-0479">Metal-binding</keyword>
<dbReference type="CDD" id="cd01408">
    <property type="entry name" value="SIRT1"/>
    <property type="match status" value="1"/>
</dbReference>
<dbReference type="Pfam" id="PF02146">
    <property type="entry name" value="SIR2"/>
    <property type="match status" value="1"/>
</dbReference>
<proteinExistence type="inferred from homology"/>
<evidence type="ECO:0000256" key="9">
    <source>
        <dbReference type="ARBA" id="ARBA00023242"/>
    </source>
</evidence>
<feature type="binding site" evidence="10">
    <location>
        <position position="320"/>
    </location>
    <ligand>
        <name>Zn(2+)</name>
        <dbReference type="ChEBI" id="CHEBI:29105"/>
    </ligand>
</feature>
<dbReference type="InterPro" id="IPR029035">
    <property type="entry name" value="DHS-like_NAD/FAD-binding_dom"/>
</dbReference>
<dbReference type="SUPFAM" id="SSF52467">
    <property type="entry name" value="DHS-like NAD/FAD-binding domain"/>
    <property type="match status" value="1"/>
</dbReference>
<dbReference type="GO" id="GO:0002039">
    <property type="term" value="F:p53 binding"/>
    <property type="evidence" value="ECO:0007669"/>
    <property type="project" value="TreeGrafter"/>
</dbReference>
<dbReference type="GO" id="GO:0005654">
    <property type="term" value="C:nucleoplasm"/>
    <property type="evidence" value="ECO:0007669"/>
    <property type="project" value="TreeGrafter"/>
</dbReference>
<keyword evidence="8" id="KW-0520">NAD</keyword>
<dbReference type="GO" id="GO:0017136">
    <property type="term" value="F:histone deacetylase activity, NAD-dependent"/>
    <property type="evidence" value="ECO:0007669"/>
    <property type="project" value="TreeGrafter"/>
</dbReference>
<sequence length="660" mass="73709">KMASEPEDGTYTTPSKRIKLDDSNSLCKSNISLNEVTLSQSYKTSDSLPEGQLRIGPNLFRKCKEECNSDFDSVANFHNSESKGMEEEEEDEDVVDDDDDDVSSTVSNLSDLSGLSDISGQDWKPMAGYISWVHKQMMNGGNPRILLGHLMGDSSHVSSQADDLTLWKVIINMLSEPPRRSRLRHVSSLSDVVNLLKTCSRIIVLTGAGVSVSCGIPDFRSRDGIYSRLAIDFPKLPDPQAMFDIAYFRQDPRPFFKFAREIYPGQFKPSPCHRFIKMLERKKKLLRNYTQNIDTLEQVAGIENVIECHGSFATATCTVCSHKVSCDDIRQEVFLQKIPYCPICPSNTELTSVGVMKPDIVFFGESLPESFHSAMAQDKDNCDLLIVIGSSLKVRPVALIPSSIPNNVPQILINRERLPHLNFDVELLGDSDVIIDHLCQLLGNDWLEVCWRSSSLSETDSLLSSPTNCSVDPCDREMSVDSAQEVRLDSVENYCDEEMDEYSECNPRDHLESEDYSCVSCTKSTVKCRKIRRVNSKIKSVENRTSLEEINEEGRTTMDHEEIGNCCLVTSRHLSLDSTRDSGIGDGSNSSHSAERHMSIDSQTDVNGSLAARLPDNSFFFIRPNRYIFPGSEVTDDADGESTSEDSSDIESESSQAKFC</sequence>
<dbReference type="Gene3D" id="3.30.1600.10">
    <property type="entry name" value="SIR2/SIRT2 'Small Domain"/>
    <property type="match status" value="1"/>
</dbReference>
<dbReference type="GO" id="GO:0003714">
    <property type="term" value="F:transcription corepressor activity"/>
    <property type="evidence" value="ECO:0007669"/>
    <property type="project" value="TreeGrafter"/>
</dbReference>
<dbReference type="EMBL" id="GEDC01000759">
    <property type="protein sequence ID" value="JAS36539.1"/>
    <property type="molecule type" value="Transcribed_RNA"/>
</dbReference>
<dbReference type="PANTHER" id="PTHR11085:SF9">
    <property type="entry name" value="NAD-DEPENDENT PROTEIN DEACETYLASE SIRTUIN-1"/>
    <property type="match status" value="1"/>
</dbReference>
<dbReference type="FunFam" id="3.30.1600.10:FF:000013">
    <property type="entry name" value="NAD-dependent protein deacetylase sirtuin-1"/>
    <property type="match status" value="1"/>
</dbReference>
<evidence type="ECO:0000256" key="4">
    <source>
        <dbReference type="ARBA" id="ARBA00012928"/>
    </source>
</evidence>
<dbReference type="GO" id="GO:0070403">
    <property type="term" value="F:NAD+ binding"/>
    <property type="evidence" value="ECO:0007669"/>
    <property type="project" value="InterPro"/>
</dbReference>
<dbReference type="PANTHER" id="PTHR11085">
    <property type="entry name" value="NAD-DEPENDENT PROTEIN DEACYLASE SIRTUIN-5, MITOCHONDRIAL-RELATED"/>
    <property type="match status" value="1"/>
</dbReference>
<dbReference type="EC" id="2.3.1.286" evidence="4"/>
<dbReference type="Gene3D" id="3.40.50.1220">
    <property type="entry name" value="TPP-binding domain"/>
    <property type="match status" value="1"/>
</dbReference>
<name>A0A1B6EF36_9HEMI</name>
<evidence type="ECO:0000313" key="13">
    <source>
        <dbReference type="EMBL" id="JAS36539.1"/>
    </source>
</evidence>
<dbReference type="InterPro" id="IPR003000">
    <property type="entry name" value="Sirtuin"/>
</dbReference>
<keyword evidence="5" id="KW-0808">Transferase</keyword>
<dbReference type="GO" id="GO:0046872">
    <property type="term" value="F:metal ion binding"/>
    <property type="evidence" value="ECO:0007669"/>
    <property type="project" value="UniProtKB-KW"/>
</dbReference>
<evidence type="ECO:0000256" key="5">
    <source>
        <dbReference type="ARBA" id="ARBA00022679"/>
    </source>
</evidence>
<feature type="non-terminal residue" evidence="13">
    <location>
        <position position="1"/>
    </location>
</feature>
<feature type="compositionally biased region" description="Acidic residues" evidence="11">
    <location>
        <begin position="86"/>
        <end position="102"/>
    </location>
</feature>
<feature type="domain" description="Deacetylase sirtuin-type" evidence="12">
    <location>
        <begin position="182"/>
        <end position="445"/>
    </location>
</feature>
<protein>
    <recommendedName>
        <fullName evidence="4">protein acetyllysine N-acetyltransferase</fullName>
        <ecNumber evidence="4">2.3.1.286</ecNumber>
    </recommendedName>
</protein>
<dbReference type="InterPro" id="IPR026591">
    <property type="entry name" value="Sirtuin_cat_small_dom_sf"/>
</dbReference>
<feature type="compositionally biased region" description="Acidic residues" evidence="11">
    <location>
        <begin position="634"/>
        <end position="652"/>
    </location>
</feature>
<feature type="region of interest" description="Disordered" evidence="11">
    <location>
        <begin position="75"/>
        <end position="107"/>
    </location>
</feature>
<feature type="region of interest" description="Disordered" evidence="11">
    <location>
        <begin position="578"/>
        <end position="602"/>
    </location>
</feature>
<dbReference type="InterPro" id="IPR026590">
    <property type="entry name" value="Ssirtuin_cat_dom"/>
</dbReference>
<evidence type="ECO:0000256" key="8">
    <source>
        <dbReference type="ARBA" id="ARBA00023027"/>
    </source>
</evidence>
<evidence type="ECO:0000256" key="7">
    <source>
        <dbReference type="ARBA" id="ARBA00022833"/>
    </source>
</evidence>